<dbReference type="AlphaFoldDB" id="A0A9Q1HAN4"/>
<evidence type="ECO:0000259" key="2">
    <source>
        <dbReference type="PROSITE" id="PS50168"/>
    </source>
</evidence>
<evidence type="ECO:0000313" key="4">
    <source>
        <dbReference type="Proteomes" id="UP001152320"/>
    </source>
</evidence>
<dbReference type="InterPro" id="IPR001875">
    <property type="entry name" value="DED_dom"/>
</dbReference>
<accession>A0A9Q1HAN4</accession>
<dbReference type="Gene3D" id="1.10.150.130">
    <property type="match status" value="1"/>
</dbReference>
<comment type="caution">
    <text evidence="3">The sequence shown here is derived from an EMBL/GenBank/DDBJ whole genome shotgun (WGS) entry which is preliminary data.</text>
</comment>
<protein>
    <recommendedName>
        <fullName evidence="2">DED domain-containing protein</fullName>
    </recommendedName>
</protein>
<proteinExistence type="predicted"/>
<dbReference type="GO" id="GO:0042981">
    <property type="term" value="P:regulation of apoptotic process"/>
    <property type="evidence" value="ECO:0007669"/>
    <property type="project" value="InterPro"/>
</dbReference>
<organism evidence="3 4">
    <name type="scientific">Holothuria leucospilota</name>
    <name type="common">Black long sea cucumber</name>
    <name type="synonym">Mertensiothuria leucospilota</name>
    <dbReference type="NCBI Taxonomy" id="206669"/>
    <lineage>
        <taxon>Eukaryota</taxon>
        <taxon>Metazoa</taxon>
        <taxon>Echinodermata</taxon>
        <taxon>Eleutherozoa</taxon>
        <taxon>Echinozoa</taxon>
        <taxon>Holothuroidea</taxon>
        <taxon>Aspidochirotacea</taxon>
        <taxon>Aspidochirotida</taxon>
        <taxon>Holothuriidae</taxon>
        <taxon>Holothuria</taxon>
    </lineage>
</organism>
<dbReference type="GO" id="GO:0003677">
    <property type="term" value="F:DNA binding"/>
    <property type="evidence" value="ECO:0007669"/>
    <property type="project" value="UniProtKB-KW"/>
</dbReference>
<evidence type="ECO:0000313" key="3">
    <source>
        <dbReference type="EMBL" id="KAJ8038608.1"/>
    </source>
</evidence>
<name>A0A9Q1HAN4_HOLLE</name>
<dbReference type="PROSITE" id="PS50168">
    <property type="entry name" value="DED"/>
    <property type="match status" value="1"/>
</dbReference>
<keyword evidence="1" id="KW-0238">DNA-binding</keyword>
<dbReference type="Gene3D" id="1.10.533.10">
    <property type="entry name" value="Death Domain, Fas"/>
    <property type="match status" value="1"/>
</dbReference>
<dbReference type="Proteomes" id="UP001152320">
    <property type="component" value="Chromosome 7"/>
</dbReference>
<sequence length="273" mass="31830">MESFFPKQEQDVFGGTSVSYPTNMSVGLQFPQVARKRRRSDFETYDGDHSIKLQRHDTALQPTMNTNEKCAISPFREMVVHLHPHLERQDVVKMAYLMELSHTFEEEMGTSRDPLLFFIREATMAGKINPENLDLLIDVLMILNKPEDVVKLVTDFKDRNLKPPQTPATDNSVWKKAGLQSDLEVKAQEKDYSRNWFKFKDWCSRQNILEAEKAPCKKVIEYLKSLTSSLKLASIMNYYKGILQYHQEFKSSDKAKLEICIKEIREQEKKNKN</sequence>
<reference evidence="3" key="1">
    <citation type="submission" date="2021-10" db="EMBL/GenBank/DDBJ databases">
        <title>Tropical sea cucumber genome reveals ecological adaptation and Cuvierian tubules defense mechanism.</title>
        <authorList>
            <person name="Chen T."/>
        </authorList>
    </citation>
    <scope>NUCLEOTIDE SEQUENCE</scope>
    <source>
        <strain evidence="3">Nanhai2018</strain>
        <tissue evidence="3">Muscle</tissue>
    </source>
</reference>
<dbReference type="InterPro" id="IPR010998">
    <property type="entry name" value="Integrase_recombinase_N"/>
</dbReference>
<keyword evidence="4" id="KW-1185">Reference proteome</keyword>
<gene>
    <name evidence="3" type="ORF">HOLleu_16072</name>
</gene>
<feature type="domain" description="DED" evidence="2">
    <location>
        <begin position="74"/>
        <end position="155"/>
    </location>
</feature>
<evidence type="ECO:0000256" key="1">
    <source>
        <dbReference type="ARBA" id="ARBA00023125"/>
    </source>
</evidence>
<dbReference type="InterPro" id="IPR011029">
    <property type="entry name" value="DEATH-like_dom_sf"/>
</dbReference>
<dbReference type="EMBL" id="JAIZAY010000007">
    <property type="protein sequence ID" value="KAJ8038608.1"/>
    <property type="molecule type" value="Genomic_DNA"/>
</dbReference>